<protein>
    <submittedName>
        <fullName evidence="2">Uncharacterized protein</fullName>
    </submittedName>
</protein>
<feature type="compositionally biased region" description="Basic and acidic residues" evidence="1">
    <location>
        <begin position="55"/>
        <end position="84"/>
    </location>
</feature>
<dbReference type="EMBL" id="JADGJH010000623">
    <property type="protein sequence ID" value="KAJ3125226.1"/>
    <property type="molecule type" value="Genomic_DNA"/>
</dbReference>
<feature type="region of interest" description="Disordered" evidence="1">
    <location>
        <begin position="293"/>
        <end position="336"/>
    </location>
</feature>
<evidence type="ECO:0000256" key="1">
    <source>
        <dbReference type="SAM" id="MobiDB-lite"/>
    </source>
</evidence>
<feature type="region of interest" description="Disordered" evidence="1">
    <location>
        <begin position="1"/>
        <end position="37"/>
    </location>
</feature>
<feature type="compositionally biased region" description="Basic and acidic residues" evidence="1">
    <location>
        <begin position="20"/>
        <end position="37"/>
    </location>
</feature>
<comment type="caution">
    <text evidence="2">The sequence shown here is derived from an EMBL/GenBank/DDBJ whole genome shotgun (WGS) entry which is preliminary data.</text>
</comment>
<accession>A0AAD5XGY9</accession>
<keyword evidence="3" id="KW-1185">Reference proteome</keyword>
<reference evidence="2" key="1">
    <citation type="submission" date="2020-05" db="EMBL/GenBank/DDBJ databases">
        <title>Phylogenomic resolution of chytrid fungi.</title>
        <authorList>
            <person name="Stajich J.E."/>
            <person name="Amses K."/>
            <person name="Simmons R."/>
            <person name="Seto K."/>
            <person name="Myers J."/>
            <person name="Bonds A."/>
            <person name="Quandt C.A."/>
            <person name="Barry K."/>
            <person name="Liu P."/>
            <person name="Grigoriev I."/>
            <person name="Longcore J.E."/>
            <person name="James T.Y."/>
        </authorList>
    </citation>
    <scope>NUCLEOTIDE SEQUENCE</scope>
    <source>
        <strain evidence="2">JEL0513</strain>
    </source>
</reference>
<feature type="compositionally biased region" description="Polar residues" evidence="1">
    <location>
        <begin position="327"/>
        <end position="336"/>
    </location>
</feature>
<sequence>MAKKGKDLNPADVSTPQTLAEKRAEEDDKKKKEQLQAAHREALRLVEELNALNNLEKEAPLDKNNRTKKEKIQLKLDEINDARRTSGLPAVMIGSVAKPKPQADSEAMKWFHPTFNPHGPKKSAKGSTEEKKENTDDSDSENNSDDSNDSSENSENEETAKPELDYMNLPLPSGEAPMDAQFYHNLDLPELKLEIIAPPKPLQSTPLIIPPKYLAQPPPPLPIPNMQMPPFGYAPFPPFIVPQQMGVFIPNMPPMPPGMQYPPMPFPPPQFPGNLPPPMLYQQPQFRNFNTSLATPIRSRPPPPPPGLAPGTYRNLTLPQKPATDVAESSKTQTATVPVSSGPVVISVAPKMRDLQKELTQFVPPSLLKKKGGNGFSHIIGGTGAGVGVVSAGGVAPVKSSKIVVDAAPDVGEVELEPKFNSGRTTKDDELDVFMKEIEDQE</sequence>
<proteinExistence type="predicted"/>
<feature type="region of interest" description="Disordered" evidence="1">
    <location>
        <begin position="53"/>
        <end position="167"/>
    </location>
</feature>
<feature type="compositionally biased region" description="Acidic residues" evidence="1">
    <location>
        <begin position="136"/>
        <end position="157"/>
    </location>
</feature>
<organism evidence="2 3">
    <name type="scientific">Physocladia obscura</name>
    <dbReference type="NCBI Taxonomy" id="109957"/>
    <lineage>
        <taxon>Eukaryota</taxon>
        <taxon>Fungi</taxon>
        <taxon>Fungi incertae sedis</taxon>
        <taxon>Chytridiomycota</taxon>
        <taxon>Chytridiomycota incertae sedis</taxon>
        <taxon>Chytridiomycetes</taxon>
        <taxon>Chytridiales</taxon>
        <taxon>Chytriomycetaceae</taxon>
        <taxon>Physocladia</taxon>
    </lineage>
</organism>
<dbReference type="AlphaFoldDB" id="A0AAD5XGY9"/>
<feature type="compositionally biased region" description="Pro residues" evidence="1">
    <location>
        <begin position="299"/>
        <end position="308"/>
    </location>
</feature>
<dbReference type="PRINTS" id="PR01217">
    <property type="entry name" value="PRICHEXTENSN"/>
</dbReference>
<name>A0AAD5XGY9_9FUNG</name>
<evidence type="ECO:0000313" key="2">
    <source>
        <dbReference type="EMBL" id="KAJ3125226.1"/>
    </source>
</evidence>
<evidence type="ECO:0000313" key="3">
    <source>
        <dbReference type="Proteomes" id="UP001211907"/>
    </source>
</evidence>
<gene>
    <name evidence="2" type="ORF">HK100_010926</name>
</gene>
<dbReference type="Proteomes" id="UP001211907">
    <property type="component" value="Unassembled WGS sequence"/>
</dbReference>